<evidence type="ECO:0000256" key="1">
    <source>
        <dbReference type="SAM" id="Coils"/>
    </source>
</evidence>
<proteinExistence type="predicted"/>
<organism evidence="2 3">
    <name type="scientific">Brassica cretica</name>
    <name type="common">Mustard</name>
    <dbReference type="NCBI Taxonomy" id="69181"/>
    <lineage>
        <taxon>Eukaryota</taxon>
        <taxon>Viridiplantae</taxon>
        <taxon>Streptophyta</taxon>
        <taxon>Embryophyta</taxon>
        <taxon>Tracheophyta</taxon>
        <taxon>Spermatophyta</taxon>
        <taxon>Magnoliopsida</taxon>
        <taxon>eudicotyledons</taxon>
        <taxon>Gunneridae</taxon>
        <taxon>Pentapetalae</taxon>
        <taxon>rosids</taxon>
        <taxon>malvids</taxon>
        <taxon>Brassicales</taxon>
        <taxon>Brassicaceae</taxon>
        <taxon>Brassiceae</taxon>
        <taxon>Brassica</taxon>
    </lineage>
</organism>
<comment type="caution">
    <text evidence="2">The sequence shown here is derived from an EMBL/GenBank/DDBJ whole genome shotgun (WGS) entry which is preliminary data.</text>
</comment>
<dbReference type="Proteomes" id="UP000266723">
    <property type="component" value="Unassembled WGS sequence"/>
</dbReference>
<dbReference type="EMBL" id="QGKV02000297">
    <property type="protein sequence ID" value="KAF3608728.1"/>
    <property type="molecule type" value="Genomic_DNA"/>
</dbReference>
<name>A0ABQ7EYH8_BRACR</name>
<sequence length="210" mass="23187">MIIGWVTTCCGRMKKSKQSLPQTLPTGKASVVVLVLQYTTQGQNPMKGEEPDMLAFLADAHRSRKTGDILDKKVKRTVETVKEKINDQLTQGGSTETNLLTQAHINNLVLKEIPVIKGHRFGFGTLPDPGQVPPSASFMSNLDQEGQLRIANEKIAIADENIAMATEKIVTLENDKAEKDKVIQYLQNLASKVVSKFPDLLQEDEDATQE</sequence>
<evidence type="ECO:0000313" key="3">
    <source>
        <dbReference type="Proteomes" id="UP000266723"/>
    </source>
</evidence>
<evidence type="ECO:0000313" key="2">
    <source>
        <dbReference type="EMBL" id="KAF3608728.1"/>
    </source>
</evidence>
<keyword evidence="1" id="KW-0175">Coiled coil</keyword>
<gene>
    <name evidence="2" type="ORF">DY000_02045963</name>
</gene>
<keyword evidence="3" id="KW-1185">Reference proteome</keyword>
<feature type="coiled-coil region" evidence="1">
    <location>
        <begin position="148"/>
        <end position="175"/>
    </location>
</feature>
<protein>
    <submittedName>
        <fullName evidence="2">Uncharacterized protein</fullName>
    </submittedName>
</protein>
<reference evidence="2 3" key="1">
    <citation type="journal article" date="2020" name="BMC Genomics">
        <title>Intraspecific diversification of the crop wild relative Brassica cretica Lam. using demographic model selection.</title>
        <authorList>
            <person name="Kioukis A."/>
            <person name="Michalopoulou V.A."/>
            <person name="Briers L."/>
            <person name="Pirintsos S."/>
            <person name="Studholme D.J."/>
            <person name="Pavlidis P."/>
            <person name="Sarris P.F."/>
        </authorList>
    </citation>
    <scope>NUCLEOTIDE SEQUENCE [LARGE SCALE GENOMIC DNA]</scope>
    <source>
        <strain evidence="3">cv. PFS-1207/04</strain>
    </source>
</reference>
<accession>A0ABQ7EYH8</accession>